<feature type="non-terminal residue" evidence="9">
    <location>
        <position position="114"/>
    </location>
</feature>
<evidence type="ECO:0000313" key="9">
    <source>
        <dbReference type="EMBL" id="KAB0404330.1"/>
    </source>
</evidence>
<evidence type="ECO:0000256" key="5">
    <source>
        <dbReference type="ARBA" id="ARBA00022525"/>
    </source>
</evidence>
<keyword evidence="7" id="KW-0732">Signal</keyword>
<keyword evidence="5" id="KW-0964">Secreted</keyword>
<feature type="non-terminal residue" evidence="9">
    <location>
        <position position="1"/>
    </location>
</feature>
<comment type="subcellular location">
    <subcellularLocation>
        <location evidence="2">Secreted</location>
    </subcellularLocation>
</comment>
<evidence type="ECO:0000313" key="10">
    <source>
        <dbReference type="Proteomes" id="UP000437017"/>
    </source>
</evidence>
<dbReference type="OrthoDB" id="9684677at2759"/>
<evidence type="ECO:0000256" key="4">
    <source>
        <dbReference type="ARBA" id="ARBA00019718"/>
    </source>
</evidence>
<keyword evidence="8" id="KW-0494">Milk protein</keyword>
<dbReference type="PIRSF" id="PIRSF002371">
    <property type="entry name" value="Alpha-s2-casein"/>
    <property type="match status" value="1"/>
</dbReference>
<dbReference type="GO" id="GO:0042803">
    <property type="term" value="F:protein homodimerization activity"/>
    <property type="evidence" value="ECO:0007669"/>
    <property type="project" value="TreeGrafter"/>
</dbReference>
<sequence length="114" mass="13609">SKISQFYQKFPQYIQALYQGPTVMDPWGQVKRSAVPFIPTAIRQHLSTSEENPKKTVDMKTTLTEEEKNHLKFLNKINQYYQKLTWPQYLKTISQYQKTMKPWNHVKTNVIPYL</sequence>
<dbReference type="GO" id="GO:0035375">
    <property type="term" value="F:zymogen binding"/>
    <property type="evidence" value="ECO:0007669"/>
    <property type="project" value="TreeGrafter"/>
</dbReference>
<gene>
    <name evidence="9" type="ORF">E2I00_017169</name>
</gene>
<proteinExistence type="inferred from homology"/>
<reference evidence="9 10" key="1">
    <citation type="journal article" date="2019" name="PLoS ONE">
        <title>Genomic analyses reveal an absence of contemporary introgressive admixture between fin whales and blue whales, despite known hybrids.</title>
        <authorList>
            <person name="Westbury M.V."/>
            <person name="Petersen B."/>
            <person name="Lorenzen E.D."/>
        </authorList>
    </citation>
    <scope>NUCLEOTIDE SEQUENCE [LARGE SCALE GENOMIC DNA]</scope>
    <source>
        <strain evidence="9">FinWhale-01</strain>
    </source>
</reference>
<comment type="caution">
    <text evidence="9">The sequence shown here is derived from an EMBL/GenBank/DDBJ whole genome shotgun (WGS) entry which is preliminary data.</text>
</comment>
<comment type="function">
    <text evidence="1">Important role in the capacity of milk to transport calcium phosphate.</text>
</comment>
<dbReference type="Proteomes" id="UP000437017">
    <property type="component" value="Unassembled WGS sequence"/>
</dbReference>
<name>A0A6A1Q9C4_BALPH</name>
<protein>
    <recommendedName>
        <fullName evidence="4">Alpha-S2-casein</fullName>
    </recommendedName>
</protein>
<dbReference type="Pfam" id="PF00363">
    <property type="entry name" value="Casein"/>
    <property type="match status" value="1"/>
</dbReference>
<dbReference type="PANTHER" id="PTHR16656">
    <property type="entry name" value="ALPHA-S2-CASEIN-LIKE B"/>
    <property type="match status" value="1"/>
</dbReference>
<comment type="similarity">
    <text evidence="3">Belongs to the alpha-casein family.</text>
</comment>
<accession>A0A6A1Q9C4</accession>
<dbReference type="EMBL" id="SGJD01000614">
    <property type="protein sequence ID" value="KAB0404330.1"/>
    <property type="molecule type" value="Genomic_DNA"/>
</dbReference>
<keyword evidence="6" id="KW-0597">Phosphoprotein</keyword>
<keyword evidence="10" id="KW-1185">Reference proteome</keyword>
<evidence type="ECO:0000256" key="6">
    <source>
        <dbReference type="ARBA" id="ARBA00022553"/>
    </source>
</evidence>
<dbReference type="PANTHER" id="PTHR16656:SF5">
    <property type="entry name" value="ALPHA-S2-CASEIN-LIKE B"/>
    <property type="match status" value="1"/>
</dbReference>
<evidence type="ECO:0000256" key="7">
    <source>
        <dbReference type="ARBA" id="ARBA00022729"/>
    </source>
</evidence>
<dbReference type="InterPro" id="IPR001588">
    <property type="entry name" value="Casein"/>
</dbReference>
<evidence type="ECO:0000256" key="2">
    <source>
        <dbReference type="ARBA" id="ARBA00004613"/>
    </source>
</evidence>
<evidence type="ECO:0000256" key="1">
    <source>
        <dbReference type="ARBA" id="ARBA00003383"/>
    </source>
</evidence>
<dbReference type="AlphaFoldDB" id="A0A6A1Q9C4"/>
<dbReference type="GO" id="GO:0005615">
    <property type="term" value="C:extracellular space"/>
    <property type="evidence" value="ECO:0007669"/>
    <property type="project" value="TreeGrafter"/>
</dbReference>
<evidence type="ECO:0000256" key="8">
    <source>
        <dbReference type="ARBA" id="ARBA00022743"/>
    </source>
</evidence>
<evidence type="ECO:0000256" key="3">
    <source>
        <dbReference type="ARBA" id="ARBA00010179"/>
    </source>
</evidence>
<organism evidence="9 10">
    <name type="scientific">Balaenoptera physalus</name>
    <name type="common">Fin whale</name>
    <name type="synonym">Balaena physalus</name>
    <dbReference type="NCBI Taxonomy" id="9770"/>
    <lineage>
        <taxon>Eukaryota</taxon>
        <taxon>Metazoa</taxon>
        <taxon>Chordata</taxon>
        <taxon>Craniata</taxon>
        <taxon>Vertebrata</taxon>
        <taxon>Euteleostomi</taxon>
        <taxon>Mammalia</taxon>
        <taxon>Eutheria</taxon>
        <taxon>Laurasiatheria</taxon>
        <taxon>Artiodactyla</taxon>
        <taxon>Whippomorpha</taxon>
        <taxon>Cetacea</taxon>
        <taxon>Mysticeti</taxon>
        <taxon>Balaenopteridae</taxon>
        <taxon>Balaenoptera</taxon>
    </lineage>
</organism>
<dbReference type="InterPro" id="IPR011175">
    <property type="entry name" value="Alpha-s2_casein"/>
</dbReference>